<evidence type="ECO:0000313" key="2">
    <source>
        <dbReference type="Proteomes" id="UP000033434"/>
    </source>
</evidence>
<organism evidence="1 2">
    <name type="scientific">Pseudoalteromonas luteoviolacea S4054</name>
    <dbReference type="NCBI Taxonomy" id="1129367"/>
    <lineage>
        <taxon>Bacteria</taxon>
        <taxon>Pseudomonadati</taxon>
        <taxon>Pseudomonadota</taxon>
        <taxon>Gammaproteobacteria</taxon>
        <taxon>Alteromonadales</taxon>
        <taxon>Pseudoalteromonadaceae</taxon>
        <taxon>Pseudoalteromonas</taxon>
    </lineage>
</organism>
<dbReference type="PATRIC" id="fig|1129367.4.peg.4317"/>
<dbReference type="EMBL" id="AUXW01000176">
    <property type="protein sequence ID" value="KKE81820.1"/>
    <property type="molecule type" value="Genomic_DNA"/>
</dbReference>
<dbReference type="InterPro" id="IPR021710">
    <property type="entry name" value="DUF3293"/>
</dbReference>
<dbReference type="RefSeq" id="WP_046357704.1">
    <property type="nucleotide sequence ID" value="NZ_AUXW01000176.1"/>
</dbReference>
<name>A0A0F6A6P3_9GAMM</name>
<dbReference type="Pfam" id="PF11697">
    <property type="entry name" value="DUF3293"/>
    <property type="match status" value="1"/>
</dbReference>
<comment type="caution">
    <text evidence="1">The sequence shown here is derived from an EMBL/GenBank/DDBJ whole genome shotgun (WGS) entry which is preliminary data.</text>
</comment>
<dbReference type="AlphaFoldDB" id="A0A0F6A6P3"/>
<proteinExistence type="predicted"/>
<protein>
    <submittedName>
        <fullName evidence="1">Uncharacterized protein</fullName>
    </submittedName>
</protein>
<accession>A0A0F6A6P3</accession>
<gene>
    <name evidence="1" type="ORF">N479_02345</name>
</gene>
<evidence type="ECO:0000313" key="1">
    <source>
        <dbReference type="EMBL" id="KKE81820.1"/>
    </source>
</evidence>
<reference evidence="1 2" key="1">
    <citation type="journal article" date="2015" name="BMC Genomics">
        <title>Genome mining reveals unlocked bioactive potential of marine Gram-negative bacteria.</title>
        <authorList>
            <person name="Machado H."/>
            <person name="Sonnenschein E.C."/>
            <person name="Melchiorsen J."/>
            <person name="Gram L."/>
        </authorList>
    </citation>
    <scope>NUCLEOTIDE SEQUENCE [LARGE SCALE GENOMIC DNA]</scope>
    <source>
        <strain evidence="1 2">S4054</strain>
    </source>
</reference>
<sequence>MNHVEKNLITSPIPISLWNLYKAVYFYPFSPTNHYKHGAIISLWNSHGNILTKRENKRFQHKNIASLSRLCVPINYVFGGDHSMSYRELSISINISLRLAQKISIRFNQRAFYYLDNNRITLFNSYNLGQNCVLDSLFTSRINRMTLPIKNTAQL</sequence>
<dbReference type="Proteomes" id="UP000033434">
    <property type="component" value="Unassembled WGS sequence"/>
</dbReference>